<keyword evidence="2" id="KW-1185">Reference proteome</keyword>
<protein>
    <submittedName>
        <fullName evidence="1">Uncharacterized protein</fullName>
    </submittedName>
</protein>
<reference evidence="1 2" key="1">
    <citation type="submission" date="2024-02" db="EMBL/GenBank/DDBJ databases">
        <title>A chromosome-level genome assembly of Drosophila madeirensis, a fruit fly species endemic to Madeira island.</title>
        <authorList>
            <person name="Tomihara K."/>
            <person name="Llopart A."/>
            <person name="Yamamoto D."/>
        </authorList>
    </citation>
    <scope>NUCLEOTIDE SEQUENCE [LARGE SCALE GENOMIC DNA]</scope>
    <source>
        <strain evidence="1 2">RF1</strain>
    </source>
</reference>
<accession>A0AAU9FCJ9</accession>
<proteinExistence type="predicted"/>
<name>A0AAU9FCJ9_DROMD</name>
<dbReference type="Proteomes" id="UP001500889">
    <property type="component" value="Chromosome U"/>
</dbReference>
<evidence type="ECO:0000313" key="2">
    <source>
        <dbReference type="Proteomes" id="UP001500889"/>
    </source>
</evidence>
<dbReference type="AlphaFoldDB" id="A0AAU9FCJ9"/>
<evidence type="ECO:0000313" key="1">
    <source>
        <dbReference type="EMBL" id="BFF93380.1"/>
    </source>
</evidence>
<dbReference type="EMBL" id="AP029264">
    <property type="protein sequence ID" value="BFF93380.1"/>
    <property type="molecule type" value="Genomic_DNA"/>
</dbReference>
<sequence length="425" mass="49002">MFRCLNQLASPSPIEKMFECSLILCLCLAWVVVDVAVAMAAVDPLLPLNAKDFQLELLRGMAEQAERRVEMSLNDFLAQMEANPRFSNYTAELGAARATKILPQKVTLIKQLIDAHHHPDTNLEHTSVLRNLVFLNRLKSMITAAVDASALEMRQLRFHRLCQQFDRPVPRPRRPHHLINDQTVGAALEQLNLTRSEGNITSIDLNQFGQQLYDRVKLSGAEIIDNYLLILRDVLQYIIEGEHEDLADSTPKLDNMLQQLNDMLATQDFFEKRQKVYAYLERHLTTDYEQLRETASAEQHLTEKLLEQMKAKGLDLFVTFLFSNFELLELVHEQWSLLLPQTPSLLYDDTSRQLYDLQQLYEIFKLDTESEAKYDAYAVALRQLHERTVEQGQRNRHIFELLCNAAQNVGSVTFNMIKAKCQDLL</sequence>
<gene>
    <name evidence="1" type="ORF">DMAD_11242</name>
</gene>
<organism evidence="1 2">
    <name type="scientific">Drosophila madeirensis</name>
    <name type="common">Fruit fly</name>
    <dbReference type="NCBI Taxonomy" id="30013"/>
    <lineage>
        <taxon>Eukaryota</taxon>
        <taxon>Metazoa</taxon>
        <taxon>Ecdysozoa</taxon>
        <taxon>Arthropoda</taxon>
        <taxon>Hexapoda</taxon>
        <taxon>Insecta</taxon>
        <taxon>Pterygota</taxon>
        <taxon>Neoptera</taxon>
        <taxon>Endopterygota</taxon>
        <taxon>Diptera</taxon>
        <taxon>Brachycera</taxon>
        <taxon>Muscomorpha</taxon>
        <taxon>Ephydroidea</taxon>
        <taxon>Drosophilidae</taxon>
        <taxon>Drosophila</taxon>
        <taxon>Sophophora</taxon>
    </lineage>
</organism>